<evidence type="ECO:0000259" key="5">
    <source>
        <dbReference type="Pfam" id="PF02836"/>
    </source>
</evidence>
<dbReference type="Pfam" id="PF11721">
    <property type="entry name" value="Malectin"/>
    <property type="match status" value="1"/>
</dbReference>
<evidence type="ECO:0000256" key="1">
    <source>
        <dbReference type="ARBA" id="ARBA00007401"/>
    </source>
</evidence>
<keyword evidence="10" id="KW-1185">Reference proteome</keyword>
<feature type="domain" description="DUF4982" evidence="8">
    <location>
        <begin position="617"/>
        <end position="678"/>
    </location>
</feature>
<proteinExistence type="inferred from homology"/>
<feature type="domain" description="Glycoside hydrolase family 2 catalytic" evidence="5">
    <location>
        <begin position="317"/>
        <end position="451"/>
    </location>
</feature>
<dbReference type="Gene3D" id="2.60.120.430">
    <property type="entry name" value="Galactose-binding lectin"/>
    <property type="match status" value="1"/>
</dbReference>
<evidence type="ECO:0000256" key="3">
    <source>
        <dbReference type="ARBA" id="ARBA00023295"/>
    </source>
</evidence>
<dbReference type="InterPro" id="IPR013783">
    <property type="entry name" value="Ig-like_fold"/>
</dbReference>
<evidence type="ECO:0000313" key="9">
    <source>
        <dbReference type="EMBL" id="PQA59104.1"/>
    </source>
</evidence>
<dbReference type="PANTHER" id="PTHR42732">
    <property type="entry name" value="BETA-GALACTOSIDASE"/>
    <property type="match status" value="1"/>
</dbReference>
<name>A0A2S7IMZ8_9BACT</name>
<dbReference type="AlphaFoldDB" id="A0A2S7IMZ8"/>
<dbReference type="InterPro" id="IPR006103">
    <property type="entry name" value="Glyco_hydro_2_cat"/>
</dbReference>
<dbReference type="GO" id="GO:0005975">
    <property type="term" value="P:carbohydrate metabolic process"/>
    <property type="evidence" value="ECO:0007669"/>
    <property type="project" value="InterPro"/>
</dbReference>
<dbReference type="PRINTS" id="PR00132">
    <property type="entry name" value="GLHYDRLASE2"/>
</dbReference>
<dbReference type="OrthoDB" id="857501at2"/>
<keyword evidence="3" id="KW-0326">Glycosidase</keyword>
<dbReference type="InterPro" id="IPR008979">
    <property type="entry name" value="Galactose-bd-like_sf"/>
</dbReference>
<dbReference type="InterPro" id="IPR051913">
    <property type="entry name" value="GH2_Domain-Containing"/>
</dbReference>
<dbReference type="InterPro" id="IPR006102">
    <property type="entry name" value="Ig-like_GH2"/>
</dbReference>
<dbReference type="Pfam" id="PF02837">
    <property type="entry name" value="Glyco_hydro_2_N"/>
    <property type="match status" value="1"/>
</dbReference>
<dbReference type="Gene3D" id="3.20.20.80">
    <property type="entry name" value="Glycosidases"/>
    <property type="match status" value="1"/>
</dbReference>
<dbReference type="InterPro" id="IPR036156">
    <property type="entry name" value="Beta-gal/glucu_dom_sf"/>
</dbReference>
<dbReference type="Pfam" id="PF00703">
    <property type="entry name" value="Glyco_hydro_2"/>
    <property type="match status" value="1"/>
</dbReference>
<gene>
    <name evidence="9" type="ORF">C5O19_05465</name>
</gene>
<dbReference type="EMBL" id="PTRA01000001">
    <property type="protein sequence ID" value="PQA59104.1"/>
    <property type="molecule type" value="Genomic_DNA"/>
</dbReference>
<dbReference type="SUPFAM" id="SSF51445">
    <property type="entry name" value="(Trans)glycosidases"/>
    <property type="match status" value="1"/>
</dbReference>
<evidence type="ECO:0000259" key="7">
    <source>
        <dbReference type="Pfam" id="PF11721"/>
    </source>
</evidence>
<comment type="similarity">
    <text evidence="1">Belongs to the glycosyl hydrolase 2 family.</text>
</comment>
<feature type="domain" description="Glycosyl hydrolases family 2 sugar binding" evidence="6">
    <location>
        <begin position="29"/>
        <end position="161"/>
    </location>
</feature>
<dbReference type="InterPro" id="IPR017853">
    <property type="entry name" value="GH"/>
</dbReference>
<protein>
    <submittedName>
        <fullName evidence="9">Glycoside hydrolase family 2</fullName>
    </submittedName>
</protein>
<evidence type="ECO:0000256" key="2">
    <source>
        <dbReference type="ARBA" id="ARBA00022801"/>
    </source>
</evidence>
<dbReference type="GO" id="GO:0004553">
    <property type="term" value="F:hydrolase activity, hydrolyzing O-glycosyl compounds"/>
    <property type="evidence" value="ECO:0007669"/>
    <property type="project" value="InterPro"/>
</dbReference>
<evidence type="ECO:0000259" key="8">
    <source>
        <dbReference type="Pfam" id="PF16355"/>
    </source>
</evidence>
<dbReference type="SUPFAM" id="SSF49785">
    <property type="entry name" value="Galactose-binding domain-like"/>
    <property type="match status" value="2"/>
</dbReference>
<keyword evidence="2 9" id="KW-0378">Hydrolase</keyword>
<feature type="domain" description="Malectin" evidence="7">
    <location>
        <begin position="711"/>
        <end position="875"/>
    </location>
</feature>
<accession>A0A2S7IMZ8</accession>
<dbReference type="InterPro" id="IPR021720">
    <property type="entry name" value="Malectin_dom"/>
</dbReference>
<dbReference type="InterPro" id="IPR006101">
    <property type="entry name" value="Glyco_hydro_2"/>
</dbReference>
<dbReference type="InterPro" id="IPR006104">
    <property type="entry name" value="Glyco_hydro_2_N"/>
</dbReference>
<comment type="caution">
    <text evidence="9">The sequence shown here is derived from an EMBL/GenBank/DDBJ whole genome shotgun (WGS) entry which is preliminary data.</text>
</comment>
<feature type="domain" description="Glycoside hydrolase family 2 immunoglobulin-like beta-sandwich" evidence="4">
    <location>
        <begin position="200"/>
        <end position="305"/>
    </location>
</feature>
<dbReference type="Gene3D" id="2.60.120.260">
    <property type="entry name" value="Galactose-binding domain-like"/>
    <property type="match status" value="2"/>
</dbReference>
<evidence type="ECO:0000313" key="10">
    <source>
        <dbReference type="Proteomes" id="UP000239590"/>
    </source>
</evidence>
<reference evidence="10" key="1">
    <citation type="submission" date="2018-02" db="EMBL/GenBank/DDBJ databases">
        <title>Genome sequencing of Solimonas sp. HR-BB.</title>
        <authorList>
            <person name="Lee Y."/>
            <person name="Jeon C.O."/>
        </authorList>
    </citation>
    <scope>NUCLEOTIDE SEQUENCE [LARGE SCALE GENOMIC DNA]</scope>
    <source>
        <strain evidence="10">HR-U</strain>
    </source>
</reference>
<sequence length="1147" mass="129271">MHSKLILLSLFLTFTARGQSRKEISLQANWQSTATDDTTAHPDFYRSNFKAQSWKTVQVPHNWDQYGGYRRKVNGNRYGVAWYRKTFTVQEAAAGKRFFLFFEGVGSYATIWLNGKKIGYHAGGRTSFTLDITDVIRLNNQTNLLAVRADHPDQIQDLPWVSGGSSSERGFSEGSQPMGIFRPVQLIVTRDVRIEPFGVHVWNDTSVSATAANLHVRSEIKNYGTRPRTLTVVQQLLDRSGKAVTKVEQQLNLKAGETVTLASPDLSVSRPQLWSPEQPYLYRLVTQVLEEGQRIDELTTSYGIRQVSWDLSLNAKTRLRINGQPVFINGVAEYEHLLGNSHAFSEEQIRTRVRQVKAVGFNAFRDAHQPHNLRYHLYWDEAGILWWPQMAAHIWYDTPAFRQNFKRLLIDWVKERRNSPSIILWGLENESTLPEDFARECSELIRQLDPTASSQRKITTCNGGKGTDWDVPQNWTGTYGGDPQQYGEDLKRQILVGEYGAWRTIDQHTEGRGVFSENRMTDLMETKIRLAESVRDRTAGHFFWLLNSHDNPGRVQGGEGLRELDRIGPVNYKGLFTAWEEPTDAFYLFRSNYAPKETEPMVYIVSHTWPNRWTTPGRKDSLIVYSNCDAVELFNDVNHRSLGRKTRQGVGTHFQWDGADIQTNTLYAVGYVKGKAVATDVVVLNHLPEAPHLSEVTGKVTAASTSGLRYLYRVNCGGPTYTDVQKKVWYADQRKTETNAWGSTSWTEHYPGMPAFFASQRRTFDPIRGTSDPKLFQTFRYGRDQLAYHFNVPDGDYQVELYFIEPWYGTGGGLDATGWRLFDVAINDEVRLKNLDIWKEVGHDALLKKTLRVRVRGGQLKVSFPHVPSAQAVISAIAIAALDTKSVITQQSSSILKSTQGSVESWLDTGDGLFADETTRAVSLPSHLYGATWLKRKRNEAATVQVTEAADVFLAVPASALPPSGFEATDTFLTTDEPRQYSLVRKRMQANEKLMAAAGSWLAALPVYTLEPAYDLKAATSYKATQAQPIGQGVGKEVFLDKERMVFKKASGDTLEWILAVGVADTYSLTLKYHNPAQKALKVSVELILKDGTLVKPAETLELEPSKPGKWTYATTNTGTMINAGTYTLRLKTLDADRLYLDALDVQ</sequence>
<dbReference type="InterPro" id="IPR032311">
    <property type="entry name" value="DUF4982"/>
</dbReference>
<evidence type="ECO:0000259" key="4">
    <source>
        <dbReference type="Pfam" id="PF00703"/>
    </source>
</evidence>
<organism evidence="9 10">
    <name type="scientific">Siphonobacter curvatus</name>
    <dbReference type="NCBI Taxonomy" id="2094562"/>
    <lineage>
        <taxon>Bacteria</taxon>
        <taxon>Pseudomonadati</taxon>
        <taxon>Bacteroidota</taxon>
        <taxon>Cytophagia</taxon>
        <taxon>Cytophagales</taxon>
        <taxon>Cytophagaceae</taxon>
        <taxon>Siphonobacter</taxon>
    </lineage>
</organism>
<dbReference type="Pfam" id="PF02836">
    <property type="entry name" value="Glyco_hydro_2_C"/>
    <property type="match status" value="1"/>
</dbReference>
<dbReference type="Gene3D" id="2.60.40.10">
    <property type="entry name" value="Immunoglobulins"/>
    <property type="match status" value="2"/>
</dbReference>
<dbReference type="Proteomes" id="UP000239590">
    <property type="component" value="Unassembled WGS sequence"/>
</dbReference>
<dbReference type="SUPFAM" id="SSF49303">
    <property type="entry name" value="beta-Galactosidase/glucuronidase domain"/>
    <property type="match status" value="1"/>
</dbReference>
<evidence type="ECO:0000259" key="6">
    <source>
        <dbReference type="Pfam" id="PF02837"/>
    </source>
</evidence>
<dbReference type="RefSeq" id="WP_104710342.1">
    <property type="nucleotide sequence ID" value="NZ_PTRA01000001.1"/>
</dbReference>
<dbReference type="Pfam" id="PF16355">
    <property type="entry name" value="DUF4982"/>
    <property type="match status" value="1"/>
</dbReference>
<dbReference type="PANTHER" id="PTHR42732:SF1">
    <property type="entry name" value="BETA-MANNOSIDASE"/>
    <property type="match status" value="1"/>
</dbReference>